<keyword evidence="3" id="KW-0645">Protease</keyword>
<dbReference type="Proteomes" id="UP000085678">
    <property type="component" value="Unplaced"/>
</dbReference>
<keyword evidence="2" id="KW-1185">Reference proteome</keyword>
<dbReference type="KEGG" id="lak:106153910"/>
<evidence type="ECO:0000313" key="3">
    <source>
        <dbReference type="RefSeq" id="XP_013383513.1"/>
    </source>
</evidence>
<dbReference type="AlphaFoldDB" id="A0A1S3HBX1"/>
<protein>
    <submittedName>
        <fullName evidence="3">A disintegrin and metalloproteinase with thrombospondin motifs adt-1</fullName>
    </submittedName>
</protein>
<evidence type="ECO:0000313" key="2">
    <source>
        <dbReference type="Proteomes" id="UP000085678"/>
    </source>
</evidence>
<gene>
    <name evidence="3" type="primary">LOC106153910</name>
</gene>
<keyword evidence="1" id="KW-0732">Signal</keyword>
<accession>A0A1S3HBX1</accession>
<sequence length="277" mass="30926">MASPPKTLTLCVTACILSSVVVAAQVAIRQLTRTELQEIFGVQDHSKVPDYSLTEIHEYQTRGASNHDGRLRMSMKVGGRLLRLHLSRNDDLVQNTLVTKLSVNDDGQTIEESVTGKDDVDGELSQLYEDPVHSAAFTIQRDASGLLLDGSVGDYVVRTLPDHVTSNSSLRHVVYRQPDVRFVSDEYYPPDENTSANITQPRGLHKRQVKVPAIVYAEVTLIVAHSVIRNKGSEANAKKYVLNYWNSVSSNYKSYKMSPDIRFKIKEFIMCSVSILS</sequence>
<dbReference type="GO" id="GO:0008237">
    <property type="term" value="F:metallopeptidase activity"/>
    <property type="evidence" value="ECO:0007669"/>
    <property type="project" value="UniProtKB-KW"/>
</dbReference>
<dbReference type="RefSeq" id="XP_013383513.1">
    <property type="nucleotide sequence ID" value="XM_013528059.1"/>
</dbReference>
<proteinExistence type="predicted"/>
<reference evidence="3" key="1">
    <citation type="submission" date="2025-08" db="UniProtKB">
        <authorList>
            <consortium name="RefSeq"/>
        </authorList>
    </citation>
    <scope>IDENTIFICATION</scope>
    <source>
        <tissue evidence="3">Gonads</tissue>
    </source>
</reference>
<feature type="signal peptide" evidence="1">
    <location>
        <begin position="1"/>
        <end position="23"/>
    </location>
</feature>
<feature type="chain" id="PRO_5010306381" evidence="1">
    <location>
        <begin position="24"/>
        <end position="277"/>
    </location>
</feature>
<keyword evidence="3" id="KW-0378">Hydrolase</keyword>
<evidence type="ECO:0000256" key="1">
    <source>
        <dbReference type="SAM" id="SignalP"/>
    </source>
</evidence>
<dbReference type="GeneID" id="106153910"/>
<name>A0A1S3HBX1_LINAN</name>
<dbReference type="InParanoid" id="A0A1S3HBX1"/>
<organism evidence="2 3">
    <name type="scientific">Lingula anatina</name>
    <name type="common">Brachiopod</name>
    <name type="synonym">Lingula unguis</name>
    <dbReference type="NCBI Taxonomy" id="7574"/>
    <lineage>
        <taxon>Eukaryota</taxon>
        <taxon>Metazoa</taxon>
        <taxon>Spiralia</taxon>
        <taxon>Lophotrochozoa</taxon>
        <taxon>Brachiopoda</taxon>
        <taxon>Linguliformea</taxon>
        <taxon>Lingulata</taxon>
        <taxon>Lingulida</taxon>
        <taxon>Linguloidea</taxon>
        <taxon>Lingulidae</taxon>
        <taxon>Lingula</taxon>
    </lineage>
</organism>
<keyword evidence="3" id="KW-0482">Metalloprotease</keyword>